<evidence type="ECO:0000313" key="1">
    <source>
        <dbReference type="EMBL" id="KAK4825939.1"/>
    </source>
</evidence>
<evidence type="ECO:0000313" key="2">
    <source>
        <dbReference type="Proteomes" id="UP001333110"/>
    </source>
</evidence>
<reference evidence="1 2" key="1">
    <citation type="journal article" date="2023" name="J. Hered.">
        <title>Chromosome-level genome of the wood stork (Mycteria americana) provides insight into avian chromosome evolution.</title>
        <authorList>
            <person name="Flamio R. Jr."/>
            <person name="Ramstad K.M."/>
        </authorList>
    </citation>
    <scope>NUCLEOTIDE SEQUENCE [LARGE SCALE GENOMIC DNA]</scope>
    <source>
        <strain evidence="1">JAX WOST 10</strain>
    </source>
</reference>
<protein>
    <recommendedName>
        <fullName evidence="3">Reverse transcriptase</fullName>
    </recommendedName>
</protein>
<evidence type="ECO:0008006" key="3">
    <source>
        <dbReference type="Google" id="ProtNLM"/>
    </source>
</evidence>
<sequence>MVSIPNCHLGVLVDEKLDMSQQCALTAQKANRILGCIKRRVASRSREVILLLYAALVTPHLEYCIQLWSPQHRKDIELLERVQRRATKMIRGMEHLSYEERLRELGLFSLEKRRLQGDLIAAFQYLKGASKKDEDKLFSRACCDRTRGNGCKLKEGRFRLDIRRNLLQ</sequence>
<keyword evidence="2" id="KW-1185">Reference proteome</keyword>
<proteinExistence type="predicted"/>
<name>A0AAN7NK87_MYCAM</name>
<accession>A0AAN7NK87</accession>
<gene>
    <name evidence="1" type="ORF">QYF61_003451</name>
</gene>
<dbReference type="Proteomes" id="UP001333110">
    <property type="component" value="Unassembled WGS sequence"/>
</dbReference>
<comment type="caution">
    <text evidence="1">The sequence shown here is derived from an EMBL/GenBank/DDBJ whole genome shotgun (WGS) entry which is preliminary data.</text>
</comment>
<dbReference type="PANTHER" id="PTHR33332">
    <property type="entry name" value="REVERSE TRANSCRIPTASE DOMAIN-CONTAINING PROTEIN"/>
    <property type="match status" value="1"/>
</dbReference>
<dbReference type="AlphaFoldDB" id="A0AAN7NK87"/>
<organism evidence="1 2">
    <name type="scientific">Mycteria americana</name>
    <name type="common">Wood stork</name>
    <dbReference type="NCBI Taxonomy" id="33587"/>
    <lineage>
        <taxon>Eukaryota</taxon>
        <taxon>Metazoa</taxon>
        <taxon>Chordata</taxon>
        <taxon>Craniata</taxon>
        <taxon>Vertebrata</taxon>
        <taxon>Euteleostomi</taxon>
        <taxon>Archelosauria</taxon>
        <taxon>Archosauria</taxon>
        <taxon>Dinosauria</taxon>
        <taxon>Saurischia</taxon>
        <taxon>Theropoda</taxon>
        <taxon>Coelurosauria</taxon>
        <taxon>Aves</taxon>
        <taxon>Neognathae</taxon>
        <taxon>Neoaves</taxon>
        <taxon>Aequornithes</taxon>
        <taxon>Ciconiiformes</taxon>
        <taxon>Ciconiidae</taxon>
        <taxon>Mycteria</taxon>
    </lineage>
</organism>
<dbReference type="EMBL" id="JAUNZN010000002">
    <property type="protein sequence ID" value="KAK4825939.1"/>
    <property type="molecule type" value="Genomic_DNA"/>
</dbReference>